<protein>
    <submittedName>
        <fullName evidence="2">PRC-barrel domain protein</fullName>
    </submittedName>
</protein>
<organism evidence="2 3">
    <name type="scientific">Methanobacterium paludis (strain DSM 25820 / JCM 18151 / SWAN1)</name>
    <dbReference type="NCBI Taxonomy" id="868131"/>
    <lineage>
        <taxon>Archaea</taxon>
        <taxon>Methanobacteriati</taxon>
        <taxon>Methanobacteriota</taxon>
        <taxon>Methanomada group</taxon>
        <taxon>Methanobacteria</taxon>
        <taxon>Methanobacteriales</taxon>
        <taxon>Methanobacteriaceae</taxon>
        <taxon>Methanobacterium</taxon>
    </lineage>
</organism>
<dbReference type="InterPro" id="IPR011033">
    <property type="entry name" value="PRC_barrel-like_sf"/>
</dbReference>
<sequence length="56" mass="6277">MRIKEEIIGKEVVDSSGIVIGKVKDVEVDFETQIMESFIVEKVDSLLVLEGLEVKL</sequence>
<dbReference type="HOGENOM" id="CLU_3003189_0_0_2"/>
<evidence type="ECO:0000259" key="1">
    <source>
        <dbReference type="Pfam" id="PF05239"/>
    </source>
</evidence>
<reference evidence="2 3" key="1">
    <citation type="journal article" date="2014" name="Int. J. Syst. Evol. Microbiol.">
        <title>Methanobacterium paludis sp. nov. and a novel strain of Methanobacterium lacus isolated from northern peatlands.</title>
        <authorList>
            <person name="Cadillo-Quiroz H."/>
            <person name="Brauer S.L."/>
            <person name="Goodson N."/>
            <person name="Yavitt J.B."/>
            <person name="Zinder S.H."/>
        </authorList>
    </citation>
    <scope>NUCLEOTIDE SEQUENCE [LARGE SCALE GENOMIC DNA]</scope>
    <source>
        <strain evidence="3">DSM 25820 / JCM 18151 / SWAN1</strain>
    </source>
</reference>
<dbReference type="AlphaFoldDB" id="F6D4B5"/>
<dbReference type="Proteomes" id="UP000009231">
    <property type="component" value="Chromosome"/>
</dbReference>
<dbReference type="KEGG" id="mew:MSWAN_1093"/>
<evidence type="ECO:0000313" key="2">
    <source>
        <dbReference type="EMBL" id="AEG18114.1"/>
    </source>
</evidence>
<dbReference type="Gene3D" id="2.30.30.240">
    <property type="entry name" value="PRC-barrel domain"/>
    <property type="match status" value="1"/>
</dbReference>
<dbReference type="RefSeq" id="WP_013825616.1">
    <property type="nucleotide sequence ID" value="NC_015574.1"/>
</dbReference>
<name>F6D4B5_METPW</name>
<gene>
    <name evidence="2" type="ordered locus">MSWAN_1093</name>
</gene>
<dbReference type="InterPro" id="IPR027275">
    <property type="entry name" value="PRC-brl_dom"/>
</dbReference>
<dbReference type="SUPFAM" id="SSF50346">
    <property type="entry name" value="PRC-barrel domain"/>
    <property type="match status" value="1"/>
</dbReference>
<keyword evidence="3" id="KW-1185">Reference proteome</keyword>
<proteinExistence type="predicted"/>
<dbReference type="EMBL" id="CP002772">
    <property type="protein sequence ID" value="AEG18114.1"/>
    <property type="molecule type" value="Genomic_DNA"/>
</dbReference>
<dbReference type="GeneID" id="10668597"/>
<feature type="domain" description="PRC-barrel" evidence="1">
    <location>
        <begin position="6"/>
        <end position="42"/>
    </location>
</feature>
<evidence type="ECO:0000313" key="3">
    <source>
        <dbReference type="Proteomes" id="UP000009231"/>
    </source>
</evidence>
<accession>F6D4B5</accession>
<dbReference type="Pfam" id="PF05239">
    <property type="entry name" value="PRC"/>
    <property type="match status" value="1"/>
</dbReference>